<gene>
    <name evidence="3" type="ORF">J1902_04800</name>
</gene>
<dbReference type="Gene3D" id="3.40.50.1010">
    <property type="entry name" value="5'-nuclease"/>
    <property type="match status" value="1"/>
</dbReference>
<feature type="region of interest" description="Disordered" evidence="1">
    <location>
        <begin position="183"/>
        <end position="215"/>
    </location>
</feature>
<dbReference type="CDD" id="cd18722">
    <property type="entry name" value="PIN_NicB-like"/>
    <property type="match status" value="1"/>
</dbReference>
<dbReference type="InterPro" id="IPR021139">
    <property type="entry name" value="NYN"/>
</dbReference>
<dbReference type="Proteomes" id="UP000664164">
    <property type="component" value="Unassembled WGS sequence"/>
</dbReference>
<protein>
    <submittedName>
        <fullName evidence="3">NYN domain-containing protein</fullName>
    </submittedName>
</protein>
<name>A0A939HCH6_9MICC</name>
<dbReference type="GO" id="GO:0004540">
    <property type="term" value="F:RNA nuclease activity"/>
    <property type="evidence" value="ECO:0007669"/>
    <property type="project" value="InterPro"/>
</dbReference>
<dbReference type="Pfam" id="PF01936">
    <property type="entry name" value="NYN"/>
    <property type="match status" value="1"/>
</dbReference>
<keyword evidence="4" id="KW-1185">Reference proteome</keyword>
<sequence length="339" mass="36348">MAPQSAIFVDAGFLLAVGGLSQAQTSLRSAFDVDHQKLISGIKARAEEFCGLETLRMYWYDAAKDAVLSEQHKKIGMVSGVKVRLGRLSYGGDQKGVDLKLGLDLVGIARNRAARVVFLVSGDDDLAEAVEAAQELGVKVVLIGIEDPFHRLGVRSVAEHLALTVDSVITLPMELIESCFKSKPAASRPAPPADTQPPGQAPLPGPKPGVMGRPVPGPPHHAVVPASGLHAAPQPATLHRVRGIESGIVYSSGPASAVEESAILVAQEVGERLAVNWHGAATQGELNDLLADKPLLPPELDRVLLKDCAQRIGEQKTDLQGVRRMLRESFWRKMEELKY</sequence>
<feature type="domain" description="NYN" evidence="2">
    <location>
        <begin position="7"/>
        <end position="148"/>
    </location>
</feature>
<evidence type="ECO:0000313" key="3">
    <source>
        <dbReference type="EMBL" id="MBO1267306.1"/>
    </source>
</evidence>
<accession>A0A939HCH6</accession>
<evidence type="ECO:0000313" key="4">
    <source>
        <dbReference type="Proteomes" id="UP000664164"/>
    </source>
</evidence>
<dbReference type="AlphaFoldDB" id="A0A939HCH6"/>
<proteinExistence type="predicted"/>
<dbReference type="EMBL" id="JAFNLL010000007">
    <property type="protein sequence ID" value="MBO1267306.1"/>
    <property type="molecule type" value="Genomic_DNA"/>
</dbReference>
<comment type="caution">
    <text evidence="3">The sequence shown here is derived from an EMBL/GenBank/DDBJ whole genome shotgun (WGS) entry which is preliminary data.</text>
</comment>
<evidence type="ECO:0000256" key="1">
    <source>
        <dbReference type="SAM" id="MobiDB-lite"/>
    </source>
</evidence>
<reference evidence="3" key="1">
    <citation type="submission" date="2021-03" db="EMBL/GenBank/DDBJ databases">
        <title>A new species, PO-11, isolated from a karst cave deposit.</title>
        <authorList>
            <person name="Zhaoxiaoyong W."/>
        </authorList>
    </citation>
    <scope>NUCLEOTIDE SEQUENCE</scope>
    <source>
        <strain evidence="3">PO-11</strain>
    </source>
</reference>
<dbReference type="RefSeq" id="WP_207615101.1">
    <property type="nucleotide sequence ID" value="NZ_JAFNLL010000007.1"/>
</dbReference>
<organism evidence="3 4">
    <name type="scientific">Arthrobacter cavernae</name>
    <dbReference type="NCBI Taxonomy" id="2817681"/>
    <lineage>
        <taxon>Bacteria</taxon>
        <taxon>Bacillati</taxon>
        <taxon>Actinomycetota</taxon>
        <taxon>Actinomycetes</taxon>
        <taxon>Micrococcales</taxon>
        <taxon>Micrococcaceae</taxon>
        <taxon>Arthrobacter</taxon>
    </lineage>
</organism>
<evidence type="ECO:0000259" key="2">
    <source>
        <dbReference type="Pfam" id="PF01936"/>
    </source>
</evidence>
<feature type="compositionally biased region" description="Pro residues" evidence="1">
    <location>
        <begin position="189"/>
        <end position="207"/>
    </location>
</feature>